<dbReference type="EMBL" id="CAJJDN010000012">
    <property type="protein sequence ID" value="CAD8058763.1"/>
    <property type="molecule type" value="Genomic_DNA"/>
</dbReference>
<reference evidence="1" key="1">
    <citation type="submission" date="2021-01" db="EMBL/GenBank/DDBJ databases">
        <authorList>
            <consortium name="Genoscope - CEA"/>
            <person name="William W."/>
        </authorList>
    </citation>
    <scope>NUCLEOTIDE SEQUENCE</scope>
</reference>
<sequence>MFSQLQSKSRPFFTQLLDNPALLRNAKYFINESRISQQTQSAQAESNIVLQTNKLPKNLEELKEIIIQNFLLKVLINLMMNHNLRVNIFAKLIIKKKLDLTFLFRSLKSAQDRSQSIATSFQRLEMERTRQQKLLEKQKNLKIRVIHQNHLLKQLSCFQIYLRLNLSNILRLNLIRTFQSFNFKKQSQPYEITIDHYRKLIMNKQYQQIFQRTISVQLLINTRFSALDIQNLINIQKYQLQQKKSRNDFLSNLKYMTVKIISQR</sequence>
<gene>
    <name evidence="1" type="ORF">PSON_ATCC_30995.1.T0120402</name>
</gene>
<evidence type="ECO:0000313" key="1">
    <source>
        <dbReference type="EMBL" id="CAD8058763.1"/>
    </source>
</evidence>
<accession>A0A8S1L027</accession>
<name>A0A8S1L027_9CILI</name>
<comment type="caution">
    <text evidence="1">The sequence shown here is derived from an EMBL/GenBank/DDBJ whole genome shotgun (WGS) entry which is preliminary data.</text>
</comment>
<keyword evidence="2" id="KW-1185">Reference proteome</keyword>
<dbReference type="Proteomes" id="UP000692954">
    <property type="component" value="Unassembled WGS sequence"/>
</dbReference>
<evidence type="ECO:0000313" key="2">
    <source>
        <dbReference type="Proteomes" id="UP000692954"/>
    </source>
</evidence>
<protein>
    <submittedName>
        <fullName evidence="1">Uncharacterized protein</fullName>
    </submittedName>
</protein>
<proteinExistence type="predicted"/>
<organism evidence="1 2">
    <name type="scientific">Paramecium sonneborni</name>
    <dbReference type="NCBI Taxonomy" id="65129"/>
    <lineage>
        <taxon>Eukaryota</taxon>
        <taxon>Sar</taxon>
        <taxon>Alveolata</taxon>
        <taxon>Ciliophora</taxon>
        <taxon>Intramacronucleata</taxon>
        <taxon>Oligohymenophorea</taxon>
        <taxon>Peniculida</taxon>
        <taxon>Parameciidae</taxon>
        <taxon>Paramecium</taxon>
    </lineage>
</organism>
<dbReference type="AlphaFoldDB" id="A0A8S1L027"/>